<keyword evidence="1" id="KW-1133">Transmembrane helix</keyword>
<feature type="transmembrane region" description="Helical" evidence="1">
    <location>
        <begin position="465"/>
        <end position="492"/>
    </location>
</feature>
<sequence length="571" mass="64381">MTTALYVTTKQFCKRAWLGAFIAVGVLLLGPLAFMLLSRVLAVSIGHLAENLRSYYFAYQLISLVCFLAVGLHALTGCQQLCRGLPISSRAIASWMMLAMVGLLVVLQLVTNGAYRLLFFEKATLTHDWPILGPLLFMITLTLVGNFIYWSLKAPSFSRVLFSVGLIGGLFAWFLSRYYPHGFQKPFVMWEQVGLGEFVTLQLVCLGAWYQGTREFARFRAGTTAPSETWFRVEQLWSSLISGSDSRRLLLPLSSRMALAKFHWRHSGQLAVIMGGVVLGLAALMINLESTISFDYHSPGINDYPELIESFYGMTLLFSWIAAIFMAALSTRGMNTQGRTGMNSFLAKAPLSDRDLNTTLTRNVVKLYVTGFLLFQASLLLSYLALCLIHGAEGRHPELKTIFWVRLCVNYTLIMLVGFWIIGANLVSILWTGRTWFYWTMLSLLSAGFLSLVGLMIFLNRMISTFVYFHYCEIAVVLLLSLLVLSGTVFAFRSARKKTLIGHKTPWIALVGWLLCTSFAWYYLYSDQVFMYTDRIVMERLVELVFLGAVLSLVVLPFATIPLAVSWNRHR</sequence>
<dbReference type="EMBL" id="CP037421">
    <property type="protein sequence ID" value="QDT30353.1"/>
    <property type="molecule type" value="Genomic_DNA"/>
</dbReference>
<feature type="transmembrane region" description="Helical" evidence="1">
    <location>
        <begin position="403"/>
        <end position="424"/>
    </location>
</feature>
<feature type="transmembrane region" description="Helical" evidence="1">
    <location>
        <begin position="16"/>
        <end position="37"/>
    </location>
</feature>
<reference evidence="2 3" key="1">
    <citation type="submission" date="2019-03" db="EMBL/GenBank/DDBJ databases">
        <title>Deep-cultivation of Planctomycetes and their phenomic and genomic characterization uncovers novel biology.</title>
        <authorList>
            <person name="Wiegand S."/>
            <person name="Jogler M."/>
            <person name="Boedeker C."/>
            <person name="Pinto D."/>
            <person name="Vollmers J."/>
            <person name="Rivas-Marin E."/>
            <person name="Kohn T."/>
            <person name="Peeters S.H."/>
            <person name="Heuer A."/>
            <person name="Rast P."/>
            <person name="Oberbeckmann S."/>
            <person name="Bunk B."/>
            <person name="Jeske O."/>
            <person name="Meyerdierks A."/>
            <person name="Storesund J.E."/>
            <person name="Kallscheuer N."/>
            <person name="Luecker S."/>
            <person name="Lage O.M."/>
            <person name="Pohl T."/>
            <person name="Merkel B.J."/>
            <person name="Hornburger P."/>
            <person name="Mueller R.-W."/>
            <person name="Bruemmer F."/>
            <person name="Labrenz M."/>
            <person name="Spormann A.M."/>
            <person name="Op den Camp H."/>
            <person name="Overmann J."/>
            <person name="Amann R."/>
            <person name="Jetten M.S.M."/>
            <person name="Mascher T."/>
            <person name="Medema M.H."/>
            <person name="Devos D.P."/>
            <person name="Kaster A.-K."/>
            <person name="Ovreas L."/>
            <person name="Rohde M."/>
            <person name="Galperin M.Y."/>
            <person name="Jogler C."/>
        </authorList>
    </citation>
    <scope>NUCLEOTIDE SEQUENCE [LARGE SCALE GENOMIC DNA]</scope>
    <source>
        <strain evidence="2 3">Enr10</strain>
    </source>
</reference>
<evidence type="ECO:0000313" key="2">
    <source>
        <dbReference type="EMBL" id="QDT30353.1"/>
    </source>
</evidence>
<organism evidence="2 3">
    <name type="scientific">Gimesia panareensis</name>
    <dbReference type="NCBI Taxonomy" id="2527978"/>
    <lineage>
        <taxon>Bacteria</taxon>
        <taxon>Pseudomonadati</taxon>
        <taxon>Planctomycetota</taxon>
        <taxon>Planctomycetia</taxon>
        <taxon>Planctomycetales</taxon>
        <taxon>Planctomycetaceae</taxon>
        <taxon>Gimesia</taxon>
    </lineage>
</organism>
<dbReference type="RefSeq" id="WP_145452246.1">
    <property type="nucleotide sequence ID" value="NZ_CP037421.1"/>
</dbReference>
<dbReference type="AlphaFoldDB" id="A0A517QFE2"/>
<proteinExistence type="predicted"/>
<feature type="transmembrane region" description="Helical" evidence="1">
    <location>
        <begin position="57"/>
        <end position="75"/>
    </location>
</feature>
<feature type="transmembrane region" description="Helical" evidence="1">
    <location>
        <begin position="544"/>
        <end position="565"/>
    </location>
</feature>
<feature type="transmembrane region" description="Helical" evidence="1">
    <location>
        <begin position="270"/>
        <end position="290"/>
    </location>
</feature>
<accession>A0A517QFE2</accession>
<evidence type="ECO:0000313" key="3">
    <source>
        <dbReference type="Proteomes" id="UP000315647"/>
    </source>
</evidence>
<evidence type="ECO:0000256" key="1">
    <source>
        <dbReference type="SAM" id="Phobius"/>
    </source>
</evidence>
<feature type="transmembrane region" description="Helical" evidence="1">
    <location>
        <begin position="87"/>
        <end position="111"/>
    </location>
</feature>
<feature type="transmembrane region" description="Helical" evidence="1">
    <location>
        <begin position="436"/>
        <end position="459"/>
    </location>
</feature>
<feature type="transmembrane region" description="Helical" evidence="1">
    <location>
        <begin position="367"/>
        <end position="391"/>
    </location>
</feature>
<keyword evidence="3" id="KW-1185">Reference proteome</keyword>
<protein>
    <submittedName>
        <fullName evidence="2">Uncharacterized protein</fullName>
    </submittedName>
</protein>
<name>A0A517QFE2_9PLAN</name>
<feature type="transmembrane region" description="Helical" evidence="1">
    <location>
        <begin position="131"/>
        <end position="150"/>
    </location>
</feature>
<feature type="transmembrane region" description="Helical" evidence="1">
    <location>
        <begin position="504"/>
        <end position="524"/>
    </location>
</feature>
<feature type="transmembrane region" description="Helical" evidence="1">
    <location>
        <begin position="187"/>
        <end position="210"/>
    </location>
</feature>
<keyword evidence="1" id="KW-0472">Membrane</keyword>
<dbReference type="Proteomes" id="UP000315647">
    <property type="component" value="Chromosome"/>
</dbReference>
<feature type="transmembrane region" description="Helical" evidence="1">
    <location>
        <begin position="157"/>
        <end position="175"/>
    </location>
</feature>
<feature type="transmembrane region" description="Helical" evidence="1">
    <location>
        <begin position="310"/>
        <end position="329"/>
    </location>
</feature>
<keyword evidence="1" id="KW-0812">Transmembrane</keyword>
<gene>
    <name evidence="2" type="ORF">Enr10x_57190</name>
</gene>